<protein>
    <submittedName>
        <fullName evidence="1">Uncharacterized protein</fullName>
    </submittedName>
</protein>
<name>A0A7Y9E0F6_9PSEU</name>
<dbReference type="AlphaFoldDB" id="A0A7Y9E0F6"/>
<organism evidence="1 2">
    <name type="scientific">Actinomycetospora corticicola</name>
    <dbReference type="NCBI Taxonomy" id="663602"/>
    <lineage>
        <taxon>Bacteria</taxon>
        <taxon>Bacillati</taxon>
        <taxon>Actinomycetota</taxon>
        <taxon>Actinomycetes</taxon>
        <taxon>Pseudonocardiales</taxon>
        <taxon>Pseudonocardiaceae</taxon>
        <taxon>Actinomycetospora</taxon>
    </lineage>
</organism>
<reference evidence="1 2" key="1">
    <citation type="submission" date="2020-07" db="EMBL/GenBank/DDBJ databases">
        <title>Sequencing the genomes of 1000 actinobacteria strains.</title>
        <authorList>
            <person name="Klenk H.-P."/>
        </authorList>
    </citation>
    <scope>NUCLEOTIDE SEQUENCE [LARGE SCALE GENOMIC DNA]</scope>
    <source>
        <strain evidence="1 2">DSM 45772</strain>
    </source>
</reference>
<dbReference type="RefSeq" id="WP_281376294.1">
    <property type="nucleotide sequence ID" value="NZ_BAABHP010000027.1"/>
</dbReference>
<evidence type="ECO:0000313" key="2">
    <source>
        <dbReference type="Proteomes" id="UP000535890"/>
    </source>
</evidence>
<proteinExistence type="predicted"/>
<keyword evidence="2" id="KW-1185">Reference proteome</keyword>
<dbReference type="Proteomes" id="UP000535890">
    <property type="component" value="Unassembled WGS sequence"/>
</dbReference>
<comment type="caution">
    <text evidence="1">The sequence shown here is derived from an EMBL/GenBank/DDBJ whole genome shotgun (WGS) entry which is preliminary data.</text>
</comment>
<gene>
    <name evidence="1" type="ORF">BJ983_004732</name>
</gene>
<sequence length="41" mass="4461">MRGRTAEVRAPRAAADADLAARYWSAVEELTGLSLEETVRA</sequence>
<evidence type="ECO:0000313" key="1">
    <source>
        <dbReference type="EMBL" id="NYD38630.1"/>
    </source>
</evidence>
<dbReference type="EMBL" id="JACCBN010000001">
    <property type="protein sequence ID" value="NYD38630.1"/>
    <property type="molecule type" value="Genomic_DNA"/>
</dbReference>
<accession>A0A7Y9E0F6</accession>